<proteinExistence type="predicted"/>
<dbReference type="InterPro" id="IPR028082">
    <property type="entry name" value="Peripla_BP_I"/>
</dbReference>
<sequence>MQNEKAVVSAQDVAERAGVSRSAVSRAFTPGASVSPAMRTRVMKAAEELGYHVNHLARGLVCNRSGIVCLVVSEIATPYRASLVRWLTQYLQEAGKIAMLINTDRSDNSVSAALQQAINFRADASIILSGMPDRTITRQCFQHGQRIILINRDEDLPGSLSIHLDAQRAAATAVMAFQRAGCRHLAFANSLAGTPSLMKREAAFIAEAERVGLSVTVERFGTTSYESGQILAHRLLTQPQRPDAIFCVTDLVACGLMDEARHRFALRVPDDLCLIGYDNIAQAGWSSYNLTTFAQPVEQFARDAVNWLQRTEAEEHGLTPQNDPQHHSLVYQADVVWRGSVRGG</sequence>
<gene>
    <name evidence="5" type="ORF">QU24_11545</name>
</gene>
<dbReference type="GO" id="GO:0000976">
    <property type="term" value="F:transcription cis-regulatory region binding"/>
    <property type="evidence" value="ECO:0007669"/>
    <property type="project" value="TreeGrafter"/>
</dbReference>
<accession>A0A0B1R9Z0</accession>
<dbReference type="Pfam" id="PF00356">
    <property type="entry name" value="LacI"/>
    <property type="match status" value="1"/>
</dbReference>
<dbReference type="GO" id="GO:0003700">
    <property type="term" value="F:DNA-binding transcription factor activity"/>
    <property type="evidence" value="ECO:0007669"/>
    <property type="project" value="TreeGrafter"/>
</dbReference>
<evidence type="ECO:0000256" key="3">
    <source>
        <dbReference type="ARBA" id="ARBA00023163"/>
    </source>
</evidence>
<dbReference type="PANTHER" id="PTHR30146">
    <property type="entry name" value="LACI-RELATED TRANSCRIPTIONAL REPRESSOR"/>
    <property type="match status" value="1"/>
</dbReference>
<dbReference type="PANTHER" id="PTHR30146:SF109">
    <property type="entry name" value="HTH-TYPE TRANSCRIPTIONAL REGULATOR GALS"/>
    <property type="match status" value="1"/>
</dbReference>
<dbReference type="RefSeq" id="WP_039331073.1">
    <property type="nucleotide sequence ID" value="NZ_JTJJ01000039.1"/>
</dbReference>
<dbReference type="InterPro" id="IPR010982">
    <property type="entry name" value="Lambda_DNA-bd_dom_sf"/>
</dbReference>
<comment type="caution">
    <text evidence="5">The sequence shown here is derived from an EMBL/GenBank/DDBJ whole genome shotgun (WGS) entry which is preliminary data.</text>
</comment>
<evidence type="ECO:0000259" key="4">
    <source>
        <dbReference type="PROSITE" id="PS50932"/>
    </source>
</evidence>
<dbReference type="SUPFAM" id="SSF53822">
    <property type="entry name" value="Periplasmic binding protein-like I"/>
    <property type="match status" value="1"/>
</dbReference>
<dbReference type="Proteomes" id="UP000030853">
    <property type="component" value="Unassembled WGS sequence"/>
</dbReference>
<dbReference type="InterPro" id="IPR046335">
    <property type="entry name" value="LacI/GalR-like_sensor"/>
</dbReference>
<name>A0A0B1R9Z0_9GAMM</name>
<keyword evidence="3" id="KW-0804">Transcription</keyword>
<dbReference type="Gene3D" id="3.40.50.2300">
    <property type="match status" value="2"/>
</dbReference>
<dbReference type="CDD" id="cd06278">
    <property type="entry name" value="PBP1_LacI-like"/>
    <property type="match status" value="1"/>
</dbReference>
<dbReference type="SMART" id="SM00354">
    <property type="entry name" value="HTH_LACI"/>
    <property type="match status" value="1"/>
</dbReference>
<dbReference type="Pfam" id="PF13377">
    <property type="entry name" value="Peripla_BP_3"/>
    <property type="match status" value="1"/>
</dbReference>
<dbReference type="EMBL" id="JTJJ01000039">
    <property type="protein sequence ID" value="KHJ67915.1"/>
    <property type="molecule type" value="Genomic_DNA"/>
</dbReference>
<evidence type="ECO:0000256" key="1">
    <source>
        <dbReference type="ARBA" id="ARBA00023015"/>
    </source>
</evidence>
<dbReference type="AlphaFoldDB" id="A0A0B1R9Z0"/>
<keyword evidence="2" id="KW-0238">DNA-binding</keyword>
<dbReference type="SUPFAM" id="SSF47413">
    <property type="entry name" value="lambda repressor-like DNA-binding domains"/>
    <property type="match status" value="1"/>
</dbReference>
<organism evidence="5 6">
    <name type="scientific">Pantoea rodasii</name>
    <dbReference type="NCBI Taxonomy" id="1076549"/>
    <lineage>
        <taxon>Bacteria</taxon>
        <taxon>Pseudomonadati</taxon>
        <taxon>Pseudomonadota</taxon>
        <taxon>Gammaproteobacteria</taxon>
        <taxon>Enterobacterales</taxon>
        <taxon>Erwiniaceae</taxon>
        <taxon>Pantoea</taxon>
    </lineage>
</organism>
<keyword evidence="1" id="KW-0805">Transcription regulation</keyword>
<feature type="domain" description="HTH lacI-type" evidence="4">
    <location>
        <begin position="8"/>
        <end position="62"/>
    </location>
</feature>
<dbReference type="Gene3D" id="1.10.260.40">
    <property type="entry name" value="lambda repressor-like DNA-binding domains"/>
    <property type="match status" value="1"/>
</dbReference>
<protein>
    <submittedName>
        <fullName evidence="5">LacI family transcriptional regulator</fullName>
    </submittedName>
</protein>
<evidence type="ECO:0000313" key="5">
    <source>
        <dbReference type="EMBL" id="KHJ67915.1"/>
    </source>
</evidence>
<reference evidence="5 6" key="1">
    <citation type="submission" date="2014-11" db="EMBL/GenBank/DDBJ databases">
        <title>Genome sequencing of Pantoea rodasii ND03.</title>
        <authorList>
            <person name="Muhamad Yunos N.Y."/>
            <person name="Chan K.-G."/>
        </authorList>
    </citation>
    <scope>NUCLEOTIDE SEQUENCE [LARGE SCALE GENOMIC DNA]</scope>
    <source>
        <strain evidence="5 6">ND03</strain>
    </source>
</reference>
<evidence type="ECO:0000256" key="2">
    <source>
        <dbReference type="ARBA" id="ARBA00023125"/>
    </source>
</evidence>
<dbReference type="PROSITE" id="PS50932">
    <property type="entry name" value="HTH_LACI_2"/>
    <property type="match status" value="1"/>
</dbReference>
<dbReference type="CDD" id="cd01392">
    <property type="entry name" value="HTH_LacI"/>
    <property type="match status" value="1"/>
</dbReference>
<dbReference type="InterPro" id="IPR000843">
    <property type="entry name" value="HTH_LacI"/>
</dbReference>
<evidence type="ECO:0000313" key="6">
    <source>
        <dbReference type="Proteomes" id="UP000030853"/>
    </source>
</evidence>